<gene>
    <name evidence="3" type="ORF">HU727_003955</name>
    <name evidence="2" type="ORF">HU727_01765</name>
</gene>
<dbReference type="EMBL" id="JABWQP010000001">
    <property type="protein sequence ID" value="MBC3340356.1"/>
    <property type="molecule type" value="Genomic_DNA"/>
</dbReference>
<dbReference type="AlphaFoldDB" id="A0A923JDU5"/>
<evidence type="ECO:0000313" key="4">
    <source>
        <dbReference type="Proteomes" id="UP000648816"/>
    </source>
</evidence>
<reference evidence="3" key="3">
    <citation type="submission" date="2021-06" db="EMBL/GenBank/DDBJ databases">
        <title>Updating the genus Pseudomonas: Description of 43 new species and partition of the Pseudomonas putida group.</title>
        <authorList>
            <person name="Girard L."/>
            <person name="Lood C."/>
            <person name="Vandamme P."/>
            <person name="Rokni-Zadeh H."/>
            <person name="Van Noort V."/>
            <person name="Hofte M."/>
            <person name="Lavigne R."/>
            <person name="De Mot R."/>
        </authorList>
    </citation>
    <scope>NUCLEOTIDE SEQUENCE</scope>
    <source>
        <strain evidence="3">SWRI153</strain>
    </source>
</reference>
<feature type="chain" id="PRO_5044696452" evidence="1">
    <location>
        <begin position="28"/>
        <end position="174"/>
    </location>
</feature>
<proteinExistence type="predicted"/>
<protein>
    <submittedName>
        <fullName evidence="2">Fimbrial protein</fullName>
    </submittedName>
</protein>
<evidence type="ECO:0000313" key="3">
    <source>
        <dbReference type="EMBL" id="MBV4484737.1"/>
    </source>
</evidence>
<evidence type="ECO:0000313" key="2">
    <source>
        <dbReference type="EMBL" id="MBC3340356.1"/>
    </source>
</evidence>
<dbReference type="SUPFAM" id="SSF49401">
    <property type="entry name" value="Bacterial adhesins"/>
    <property type="match status" value="1"/>
</dbReference>
<dbReference type="InterPro" id="IPR036937">
    <property type="entry name" value="Adhesion_dom_fimbrial_sf"/>
</dbReference>
<accession>A0A923JDU5</accession>
<evidence type="ECO:0000256" key="1">
    <source>
        <dbReference type="SAM" id="SignalP"/>
    </source>
</evidence>
<sequence>MSMAIRLTAWGALLSVIVLSASRTCVAADETRLEITGKLIKPPCIASFPATQSVEIPAVSLNSLTSKTADWTYVALGFECTAGSQVQLRLTAGSGTYDADTMRTTLDNLGLITRLSDVTRTAHQVDKSLGEPLIFKVQDTALNLQLSVKPVQAEQVMPAVGTYSATLMMEIVYL</sequence>
<dbReference type="GO" id="GO:0009289">
    <property type="term" value="C:pilus"/>
    <property type="evidence" value="ECO:0007669"/>
    <property type="project" value="InterPro"/>
</dbReference>
<feature type="signal peptide" evidence="1">
    <location>
        <begin position="1"/>
        <end position="27"/>
    </location>
</feature>
<name>A0A923JDU5_9PSED</name>
<dbReference type="GO" id="GO:0007155">
    <property type="term" value="P:cell adhesion"/>
    <property type="evidence" value="ECO:0007669"/>
    <property type="project" value="InterPro"/>
</dbReference>
<reference evidence="2 4" key="1">
    <citation type="journal article" date="2020" name="Microorganisms">
        <title>Reliable Identification of Environmental Pseudomonas Isolates Using the rpoD Gene.</title>
        <authorList>
            <consortium name="The Broad Institute Genome Sequencing Platform"/>
            <person name="Girard L."/>
            <person name="Lood C."/>
            <person name="Rokni-Zadeh H."/>
            <person name="van Noort V."/>
            <person name="Lavigne R."/>
            <person name="De Mot R."/>
        </authorList>
    </citation>
    <scope>NUCLEOTIDE SEQUENCE</scope>
    <source>
        <strain evidence="2 4">SWRI153</strain>
    </source>
</reference>
<keyword evidence="4" id="KW-1185">Reference proteome</keyword>
<dbReference type="EMBL" id="JABWQP020000001">
    <property type="protein sequence ID" value="MBV4484737.1"/>
    <property type="molecule type" value="Genomic_DNA"/>
</dbReference>
<dbReference type="InterPro" id="IPR008966">
    <property type="entry name" value="Adhesion_dom_sf"/>
</dbReference>
<comment type="caution">
    <text evidence="2">The sequence shown here is derived from an EMBL/GenBank/DDBJ whole genome shotgun (WGS) entry which is preliminary data.</text>
</comment>
<keyword evidence="1" id="KW-0732">Signal</keyword>
<dbReference type="Gene3D" id="2.60.40.1090">
    <property type="entry name" value="Fimbrial-type adhesion domain"/>
    <property type="match status" value="1"/>
</dbReference>
<organism evidence="2">
    <name type="scientific">Pseudomonas khorasanensis</name>
    <dbReference type="NCBI Taxonomy" id="2745508"/>
    <lineage>
        <taxon>Bacteria</taxon>
        <taxon>Pseudomonadati</taxon>
        <taxon>Pseudomonadota</taxon>
        <taxon>Gammaproteobacteria</taxon>
        <taxon>Pseudomonadales</taxon>
        <taxon>Pseudomonadaceae</taxon>
        <taxon>Pseudomonas</taxon>
    </lineage>
</organism>
<reference evidence="2" key="2">
    <citation type="submission" date="2020-07" db="EMBL/GenBank/DDBJ databases">
        <authorList>
            <person name="Lood C."/>
            <person name="Girard L."/>
        </authorList>
    </citation>
    <scope>NUCLEOTIDE SEQUENCE</scope>
    <source>
        <strain evidence="2">SWRI153</strain>
    </source>
</reference>
<dbReference type="Proteomes" id="UP000648816">
    <property type="component" value="Unassembled WGS sequence"/>
</dbReference>
<dbReference type="RefSeq" id="WP_186528366.1">
    <property type="nucleotide sequence ID" value="NZ_JABWQP020000001.1"/>
</dbReference>